<protein>
    <submittedName>
        <fullName evidence="2">Uncharacterized protein</fullName>
    </submittedName>
</protein>
<feature type="region of interest" description="Disordered" evidence="1">
    <location>
        <begin position="96"/>
        <end position="123"/>
    </location>
</feature>
<dbReference type="AlphaFoldDB" id="A0A5C3L598"/>
<feature type="compositionally biased region" description="Acidic residues" evidence="1">
    <location>
        <begin position="139"/>
        <end position="157"/>
    </location>
</feature>
<dbReference type="STRING" id="230819.A0A5C3L598"/>
<dbReference type="EMBL" id="ML210159">
    <property type="protein sequence ID" value="TFK27967.1"/>
    <property type="molecule type" value="Genomic_DNA"/>
</dbReference>
<organism evidence="2 3">
    <name type="scientific">Coprinopsis marcescibilis</name>
    <name type="common">Agaric fungus</name>
    <name type="synonym">Psathyrella marcescibilis</name>
    <dbReference type="NCBI Taxonomy" id="230819"/>
    <lineage>
        <taxon>Eukaryota</taxon>
        <taxon>Fungi</taxon>
        <taxon>Dikarya</taxon>
        <taxon>Basidiomycota</taxon>
        <taxon>Agaricomycotina</taxon>
        <taxon>Agaricomycetes</taxon>
        <taxon>Agaricomycetidae</taxon>
        <taxon>Agaricales</taxon>
        <taxon>Agaricineae</taxon>
        <taxon>Psathyrellaceae</taxon>
        <taxon>Coprinopsis</taxon>
    </lineage>
</organism>
<gene>
    <name evidence="2" type="ORF">FA15DRAFT_665716</name>
</gene>
<keyword evidence="3" id="KW-1185">Reference proteome</keyword>
<name>A0A5C3L598_COPMA</name>
<proteinExistence type="predicted"/>
<dbReference type="OrthoDB" id="8922241at2759"/>
<dbReference type="Proteomes" id="UP000307440">
    <property type="component" value="Unassembled WGS sequence"/>
</dbReference>
<sequence length="345" mass="38253">MPYPPTPAELDVAHWSHFLYPDLHLPDFPSQDDQTYLHPGLHLRDPSCQPRLPAFNESFPTSSIQPSMLFGDAYLEDGLTFGTPSDFPHRALASLSPAELSPSSGSESQSLSPKATSSSCQSSSIALPTLTNLLPKVETDDEGSEYNDPGDSEDDEYVPSSSSRKRRRRTSLSRGYETNSPLLRNRSTRPLPRNSGPPPQKKHRTAPPSRHTQAEGATSSAILKAVKSHDGAGSNFKCPECGYLQNNRRMPDYKRHLRTHIRPSNTDESNGWWCKGILFDAFLRLPEKDQTRIRNRCNKGEPFTFGGKLRIGGCRSTFSRRDALKRHLSNAKSSCVGRACGATED</sequence>
<accession>A0A5C3L598</accession>
<reference evidence="2 3" key="1">
    <citation type="journal article" date="2019" name="Nat. Ecol. Evol.">
        <title>Megaphylogeny resolves global patterns of mushroom evolution.</title>
        <authorList>
            <person name="Varga T."/>
            <person name="Krizsan K."/>
            <person name="Foldi C."/>
            <person name="Dima B."/>
            <person name="Sanchez-Garcia M."/>
            <person name="Sanchez-Ramirez S."/>
            <person name="Szollosi G.J."/>
            <person name="Szarkandi J.G."/>
            <person name="Papp V."/>
            <person name="Albert L."/>
            <person name="Andreopoulos W."/>
            <person name="Angelini C."/>
            <person name="Antonin V."/>
            <person name="Barry K.W."/>
            <person name="Bougher N.L."/>
            <person name="Buchanan P."/>
            <person name="Buyck B."/>
            <person name="Bense V."/>
            <person name="Catcheside P."/>
            <person name="Chovatia M."/>
            <person name="Cooper J."/>
            <person name="Damon W."/>
            <person name="Desjardin D."/>
            <person name="Finy P."/>
            <person name="Geml J."/>
            <person name="Haridas S."/>
            <person name="Hughes K."/>
            <person name="Justo A."/>
            <person name="Karasinski D."/>
            <person name="Kautmanova I."/>
            <person name="Kiss B."/>
            <person name="Kocsube S."/>
            <person name="Kotiranta H."/>
            <person name="LaButti K.M."/>
            <person name="Lechner B.E."/>
            <person name="Liimatainen K."/>
            <person name="Lipzen A."/>
            <person name="Lukacs Z."/>
            <person name="Mihaltcheva S."/>
            <person name="Morgado L.N."/>
            <person name="Niskanen T."/>
            <person name="Noordeloos M.E."/>
            <person name="Ohm R.A."/>
            <person name="Ortiz-Santana B."/>
            <person name="Ovrebo C."/>
            <person name="Racz N."/>
            <person name="Riley R."/>
            <person name="Savchenko A."/>
            <person name="Shiryaev A."/>
            <person name="Soop K."/>
            <person name="Spirin V."/>
            <person name="Szebenyi C."/>
            <person name="Tomsovsky M."/>
            <person name="Tulloss R.E."/>
            <person name="Uehling J."/>
            <person name="Grigoriev I.V."/>
            <person name="Vagvolgyi C."/>
            <person name="Papp T."/>
            <person name="Martin F.M."/>
            <person name="Miettinen O."/>
            <person name="Hibbett D.S."/>
            <person name="Nagy L.G."/>
        </authorList>
    </citation>
    <scope>NUCLEOTIDE SEQUENCE [LARGE SCALE GENOMIC DNA]</scope>
    <source>
        <strain evidence="2 3">CBS 121175</strain>
    </source>
</reference>
<evidence type="ECO:0000256" key="1">
    <source>
        <dbReference type="SAM" id="MobiDB-lite"/>
    </source>
</evidence>
<feature type="region of interest" description="Disordered" evidence="1">
    <location>
        <begin position="139"/>
        <end position="218"/>
    </location>
</feature>
<evidence type="ECO:0000313" key="2">
    <source>
        <dbReference type="EMBL" id="TFK27967.1"/>
    </source>
</evidence>
<evidence type="ECO:0000313" key="3">
    <source>
        <dbReference type="Proteomes" id="UP000307440"/>
    </source>
</evidence>